<dbReference type="InterPro" id="IPR013024">
    <property type="entry name" value="GGCT-like"/>
</dbReference>
<dbReference type="Pfam" id="PF06094">
    <property type="entry name" value="GGACT"/>
    <property type="match status" value="1"/>
</dbReference>
<evidence type="ECO:0000313" key="2">
    <source>
        <dbReference type="EMBL" id="KMW59568.1"/>
    </source>
</evidence>
<organism evidence="2 3">
    <name type="scientific">Candidatus Rhodobacter oscarellae</name>
    <dbReference type="NCBI Taxonomy" id="1675527"/>
    <lineage>
        <taxon>Bacteria</taxon>
        <taxon>Pseudomonadati</taxon>
        <taxon>Pseudomonadota</taxon>
        <taxon>Alphaproteobacteria</taxon>
        <taxon>Rhodobacterales</taxon>
        <taxon>Rhodobacter group</taxon>
        <taxon>Rhodobacter</taxon>
    </lineage>
</organism>
<reference evidence="2 3" key="1">
    <citation type="submission" date="2015-06" db="EMBL/GenBank/DDBJ databases">
        <title>Draft genome sequence of an Alphaproteobacteria species associated to the Mediterranean sponge Oscarella lobularis.</title>
        <authorList>
            <person name="Jourda C."/>
            <person name="Santini S."/>
            <person name="Claverie J.-M."/>
        </authorList>
    </citation>
    <scope>NUCLEOTIDE SEQUENCE [LARGE SCALE GENOMIC DNA]</scope>
    <source>
        <strain evidence="2">IGS</strain>
    </source>
</reference>
<dbReference type="InterPro" id="IPR009288">
    <property type="entry name" value="AIG2-like_dom"/>
</dbReference>
<comment type="caution">
    <text evidence="2">The sequence shown here is derived from an EMBL/GenBank/DDBJ whole genome shotgun (WGS) entry which is preliminary data.</text>
</comment>
<dbReference type="Gene3D" id="3.10.490.10">
    <property type="entry name" value="Gamma-glutamyl cyclotransferase-like"/>
    <property type="match status" value="1"/>
</dbReference>
<protein>
    <recommendedName>
        <fullName evidence="1">Gamma-glutamylcyclotransferase AIG2-like domain-containing protein</fullName>
    </recommendedName>
</protein>
<dbReference type="RefSeq" id="WP_049645025.1">
    <property type="nucleotide sequence ID" value="NZ_LFTY01000002.1"/>
</dbReference>
<dbReference type="SUPFAM" id="SSF110857">
    <property type="entry name" value="Gamma-glutamyl cyclotransferase-like"/>
    <property type="match status" value="1"/>
</dbReference>
<dbReference type="STRING" id="1675527.AIOL_004550"/>
<gene>
    <name evidence="2" type="ORF">AIOL_004550</name>
</gene>
<keyword evidence="3" id="KW-1185">Reference proteome</keyword>
<accession>A0A0J9H1E8</accession>
<name>A0A0J9H1E8_9RHOB</name>
<dbReference type="Proteomes" id="UP000037178">
    <property type="component" value="Unassembled WGS sequence"/>
</dbReference>
<dbReference type="PATRIC" id="fig|1675527.3.peg.4759"/>
<sequence length="185" mass="20746">MTDPHFFGYGSLVNAATHDYPDAVPARLRGWRRVWRNTTLRDVAFLSVVSDGCSEIDGLVARVPGADWQALDAREWGYQRHDVSTLVDPRLPVEVYAVPEENWNPNTARPKLLLRYIDVVVQGFLRVFGEAGVARFFETTAGWEALVLDDRAVPRYPRHQPLSAAETALVDGWLSRVGAEKVVSD</sequence>
<evidence type="ECO:0000259" key="1">
    <source>
        <dbReference type="Pfam" id="PF06094"/>
    </source>
</evidence>
<proteinExistence type="predicted"/>
<dbReference type="OrthoDB" id="5567366at2"/>
<dbReference type="AlphaFoldDB" id="A0A0J9H1E8"/>
<feature type="domain" description="Gamma-glutamylcyclotransferase AIG2-like" evidence="1">
    <location>
        <begin position="7"/>
        <end position="100"/>
    </location>
</feature>
<dbReference type="CDD" id="cd06661">
    <property type="entry name" value="GGCT_like"/>
    <property type="match status" value="1"/>
</dbReference>
<evidence type="ECO:0000313" key="3">
    <source>
        <dbReference type="Proteomes" id="UP000037178"/>
    </source>
</evidence>
<dbReference type="EMBL" id="LFTY01000002">
    <property type="protein sequence ID" value="KMW59568.1"/>
    <property type="molecule type" value="Genomic_DNA"/>
</dbReference>
<dbReference type="InterPro" id="IPR036568">
    <property type="entry name" value="GGCT-like_sf"/>
</dbReference>